<dbReference type="Proteomes" id="UP000662857">
    <property type="component" value="Chromosome"/>
</dbReference>
<feature type="domain" description="Thymidylate synthase/dCMP hydroxymethylase" evidence="3">
    <location>
        <begin position="13"/>
        <end position="236"/>
    </location>
</feature>
<evidence type="ECO:0000256" key="2">
    <source>
        <dbReference type="ARBA" id="ARBA00022679"/>
    </source>
</evidence>
<dbReference type="AlphaFoldDB" id="A0A895Y9N2"/>
<evidence type="ECO:0000313" key="4">
    <source>
        <dbReference type="EMBL" id="QSB12972.1"/>
    </source>
</evidence>
<sequence length="342" mass="38251">MVHGPTFHTFRAAYVAVLRHIATAHQYETATRGKHALEVVNTSFTITDPVARTPYLAARRTNVIFNHAEALWYLTGRDDIDMIGYYAPRLRTLATADGRLSGTAYGPRLFRPTGPDRCSQFDRVIALLRDDPDAKRGAMIIMRPEELVDPANPDVACTLGLQLMRRGGRLHATAYMRGNDAVLGLLCDTFSFTFIQEFAARLLGVAVGSYAHHVGSMHINKADLAKVTAILDESEQAPHQTARFPAAPMPLDTSWRTVEEVLRWEDELRHDRRALSPAAFAGLPLAAYWREVAMLFEVYRQITHHPDQPVDPATLALLRPGHRWLVEQRWPERMPATAGSGP</sequence>
<dbReference type="Gene3D" id="3.30.572.10">
    <property type="entry name" value="Thymidylate synthase/dCMP hydroxymethylase domain"/>
    <property type="match status" value="1"/>
</dbReference>
<reference evidence="4" key="1">
    <citation type="submission" date="2021-02" db="EMBL/GenBank/DDBJ databases">
        <title>Natrosporangium hydrolyticum gen. nov., sp. nov, a haloalkaliphilic actinobacterium from a soda solonchak soil.</title>
        <authorList>
            <person name="Sorokin D.Y."/>
            <person name="Khijniak T.V."/>
            <person name="Zakharycheva A.P."/>
            <person name="Boueva O.V."/>
            <person name="Ariskina E.V."/>
            <person name="Hahnke R.L."/>
            <person name="Bunk B."/>
            <person name="Sproer C."/>
            <person name="Schumann P."/>
            <person name="Evtushenko L.I."/>
            <person name="Kublanov I.V."/>
        </authorList>
    </citation>
    <scope>NUCLEOTIDE SEQUENCE</scope>
    <source>
        <strain evidence="4">DSM 106523</strain>
    </source>
</reference>
<protein>
    <submittedName>
        <fullName evidence="4">Thymidylate synthase</fullName>
    </submittedName>
</protein>
<dbReference type="Pfam" id="PF00303">
    <property type="entry name" value="Thymidylat_synt"/>
    <property type="match status" value="1"/>
</dbReference>
<organism evidence="4 5">
    <name type="scientific">Natronosporangium hydrolyticum</name>
    <dbReference type="NCBI Taxonomy" id="2811111"/>
    <lineage>
        <taxon>Bacteria</taxon>
        <taxon>Bacillati</taxon>
        <taxon>Actinomycetota</taxon>
        <taxon>Actinomycetes</taxon>
        <taxon>Micromonosporales</taxon>
        <taxon>Micromonosporaceae</taxon>
        <taxon>Natronosporangium</taxon>
    </lineage>
</organism>
<dbReference type="InterPro" id="IPR045097">
    <property type="entry name" value="Thymidate_synth/dCMP_Mease"/>
</dbReference>
<dbReference type="InterPro" id="IPR023451">
    <property type="entry name" value="Thymidate_synth/dCMP_Mease_dom"/>
</dbReference>
<gene>
    <name evidence="4" type="ORF">JQS43_15030</name>
</gene>
<dbReference type="GO" id="GO:0032259">
    <property type="term" value="P:methylation"/>
    <property type="evidence" value="ECO:0007669"/>
    <property type="project" value="UniProtKB-KW"/>
</dbReference>
<dbReference type="SUPFAM" id="SSF55831">
    <property type="entry name" value="Thymidylate synthase/dCMP hydroxymethylase"/>
    <property type="match status" value="1"/>
</dbReference>
<dbReference type="GO" id="GO:0004799">
    <property type="term" value="F:thymidylate synthase activity"/>
    <property type="evidence" value="ECO:0007669"/>
    <property type="project" value="TreeGrafter"/>
</dbReference>
<dbReference type="PANTHER" id="PTHR11548:SF9">
    <property type="entry name" value="THYMIDYLATE SYNTHASE"/>
    <property type="match status" value="1"/>
</dbReference>
<keyword evidence="1" id="KW-0489">Methyltransferase</keyword>
<dbReference type="PANTHER" id="PTHR11548">
    <property type="entry name" value="THYMIDYLATE SYNTHASE 1"/>
    <property type="match status" value="1"/>
</dbReference>
<keyword evidence="5" id="KW-1185">Reference proteome</keyword>
<dbReference type="GO" id="GO:0005829">
    <property type="term" value="C:cytosol"/>
    <property type="evidence" value="ECO:0007669"/>
    <property type="project" value="TreeGrafter"/>
</dbReference>
<dbReference type="InterPro" id="IPR036926">
    <property type="entry name" value="Thymidate_synth/dCMP_Mease_sf"/>
</dbReference>
<evidence type="ECO:0000313" key="5">
    <source>
        <dbReference type="Proteomes" id="UP000662857"/>
    </source>
</evidence>
<evidence type="ECO:0000256" key="1">
    <source>
        <dbReference type="ARBA" id="ARBA00022603"/>
    </source>
</evidence>
<dbReference type="EMBL" id="CP070499">
    <property type="protein sequence ID" value="QSB12972.1"/>
    <property type="molecule type" value="Genomic_DNA"/>
</dbReference>
<name>A0A895Y9N2_9ACTN</name>
<dbReference type="GO" id="GO:0006231">
    <property type="term" value="P:dTMP biosynthetic process"/>
    <property type="evidence" value="ECO:0007669"/>
    <property type="project" value="TreeGrafter"/>
</dbReference>
<dbReference type="RefSeq" id="WP_239675027.1">
    <property type="nucleotide sequence ID" value="NZ_CP070499.1"/>
</dbReference>
<evidence type="ECO:0000259" key="3">
    <source>
        <dbReference type="Pfam" id="PF00303"/>
    </source>
</evidence>
<accession>A0A895Y9N2</accession>
<keyword evidence="2" id="KW-0808">Transferase</keyword>
<proteinExistence type="predicted"/>
<dbReference type="KEGG" id="nhy:JQS43_15030"/>